<gene>
    <name evidence="2" type="ORF">DFH08DRAFT_800661</name>
</gene>
<dbReference type="AlphaFoldDB" id="A0AAD7EZS5"/>
<sequence length="236" mass="24802">MSLAVRRIAPHLFPSHSLTMQHHSSPSTPSSSPTTSPPILPLHNQGLIEELVLSSQFSDTTTESSAFLSVSAAASVAATGSVSAHPAAPNLTPRGHINRRVRTMSLPSDPRFPTRSRRVIPPPNTHSDPGAAQDPVLRSPAGSAVLSFGASATGVDPAAGVDAAAGIKLTIIVNTLVDQQRNLADQQRNLATHVQALIEATAKQQQETARGFADLTASVQALVEMMRIQRVSQEAP</sequence>
<organism evidence="2 3">
    <name type="scientific">Mycena albidolilacea</name>
    <dbReference type="NCBI Taxonomy" id="1033008"/>
    <lineage>
        <taxon>Eukaryota</taxon>
        <taxon>Fungi</taxon>
        <taxon>Dikarya</taxon>
        <taxon>Basidiomycota</taxon>
        <taxon>Agaricomycotina</taxon>
        <taxon>Agaricomycetes</taxon>
        <taxon>Agaricomycetidae</taxon>
        <taxon>Agaricales</taxon>
        <taxon>Marasmiineae</taxon>
        <taxon>Mycenaceae</taxon>
        <taxon>Mycena</taxon>
    </lineage>
</organism>
<dbReference type="EMBL" id="JARIHO010000005">
    <property type="protein sequence ID" value="KAJ7361326.1"/>
    <property type="molecule type" value="Genomic_DNA"/>
</dbReference>
<protein>
    <submittedName>
        <fullName evidence="2">Uncharacterized protein</fullName>
    </submittedName>
</protein>
<dbReference type="Proteomes" id="UP001218218">
    <property type="component" value="Unassembled WGS sequence"/>
</dbReference>
<keyword evidence="3" id="KW-1185">Reference proteome</keyword>
<proteinExistence type="predicted"/>
<evidence type="ECO:0000313" key="2">
    <source>
        <dbReference type="EMBL" id="KAJ7361326.1"/>
    </source>
</evidence>
<comment type="caution">
    <text evidence="2">The sequence shown here is derived from an EMBL/GenBank/DDBJ whole genome shotgun (WGS) entry which is preliminary data.</text>
</comment>
<feature type="compositionally biased region" description="Low complexity" evidence="1">
    <location>
        <begin position="24"/>
        <end position="34"/>
    </location>
</feature>
<accession>A0AAD7EZS5</accession>
<evidence type="ECO:0000256" key="1">
    <source>
        <dbReference type="SAM" id="MobiDB-lite"/>
    </source>
</evidence>
<feature type="region of interest" description="Disordered" evidence="1">
    <location>
        <begin position="14"/>
        <end position="41"/>
    </location>
</feature>
<evidence type="ECO:0000313" key="3">
    <source>
        <dbReference type="Proteomes" id="UP001218218"/>
    </source>
</evidence>
<feature type="region of interest" description="Disordered" evidence="1">
    <location>
        <begin position="80"/>
        <end position="137"/>
    </location>
</feature>
<name>A0AAD7EZS5_9AGAR</name>
<reference evidence="2" key="1">
    <citation type="submission" date="2023-03" db="EMBL/GenBank/DDBJ databases">
        <title>Massive genome expansion in bonnet fungi (Mycena s.s.) driven by repeated elements and novel gene families across ecological guilds.</title>
        <authorList>
            <consortium name="Lawrence Berkeley National Laboratory"/>
            <person name="Harder C.B."/>
            <person name="Miyauchi S."/>
            <person name="Viragh M."/>
            <person name="Kuo A."/>
            <person name="Thoen E."/>
            <person name="Andreopoulos B."/>
            <person name="Lu D."/>
            <person name="Skrede I."/>
            <person name="Drula E."/>
            <person name="Henrissat B."/>
            <person name="Morin E."/>
            <person name="Kohler A."/>
            <person name="Barry K."/>
            <person name="LaButti K."/>
            <person name="Morin E."/>
            <person name="Salamov A."/>
            <person name="Lipzen A."/>
            <person name="Mereny Z."/>
            <person name="Hegedus B."/>
            <person name="Baldrian P."/>
            <person name="Stursova M."/>
            <person name="Weitz H."/>
            <person name="Taylor A."/>
            <person name="Grigoriev I.V."/>
            <person name="Nagy L.G."/>
            <person name="Martin F."/>
            <person name="Kauserud H."/>
        </authorList>
    </citation>
    <scope>NUCLEOTIDE SEQUENCE</scope>
    <source>
        <strain evidence="2">CBHHK002</strain>
    </source>
</reference>